<dbReference type="PANTHER" id="PTHR19446">
    <property type="entry name" value="REVERSE TRANSCRIPTASES"/>
    <property type="match status" value="1"/>
</dbReference>
<gene>
    <name evidence="1" type="ORF">B7P43_G07060</name>
</gene>
<protein>
    <submittedName>
        <fullName evidence="1">Uncharacterized protein</fullName>
    </submittedName>
</protein>
<evidence type="ECO:0000313" key="2">
    <source>
        <dbReference type="Proteomes" id="UP000235965"/>
    </source>
</evidence>
<organism evidence="1 2">
    <name type="scientific">Cryptotermes secundus</name>
    <dbReference type="NCBI Taxonomy" id="105785"/>
    <lineage>
        <taxon>Eukaryota</taxon>
        <taxon>Metazoa</taxon>
        <taxon>Ecdysozoa</taxon>
        <taxon>Arthropoda</taxon>
        <taxon>Hexapoda</taxon>
        <taxon>Insecta</taxon>
        <taxon>Pterygota</taxon>
        <taxon>Neoptera</taxon>
        <taxon>Polyneoptera</taxon>
        <taxon>Dictyoptera</taxon>
        <taxon>Blattodea</taxon>
        <taxon>Blattoidea</taxon>
        <taxon>Termitoidae</taxon>
        <taxon>Kalotermitidae</taxon>
        <taxon>Cryptotermitinae</taxon>
        <taxon>Cryptotermes</taxon>
    </lineage>
</organism>
<dbReference type="EMBL" id="NEVH01013247">
    <property type="protein sequence ID" value="PNF29408.1"/>
    <property type="molecule type" value="Genomic_DNA"/>
</dbReference>
<proteinExistence type="predicted"/>
<sequence>MSYIKLRGCWCDIIVPNVHARTEEKTDDIKDRFCEEREHVFHNFPKYHIKFLLNVRVHRVSEVMQTEIYTAEPLVLDPSHFEVESAIGKLKQYKSKGSDQILAELIQGGEILHSKIHKLIISIWHKETLPDQWKESIIAPVHKKGDKADCSNNQRISLLSTSYKLLSNILLSRLSPYIDEIIGAHQCGFLHNKSTTDQIVCIHQILEKKVGVQ</sequence>
<evidence type="ECO:0000313" key="1">
    <source>
        <dbReference type="EMBL" id="PNF29408.1"/>
    </source>
</evidence>
<comment type="caution">
    <text evidence="1">The sequence shown here is derived from an EMBL/GenBank/DDBJ whole genome shotgun (WGS) entry which is preliminary data.</text>
</comment>
<reference evidence="1 2" key="1">
    <citation type="submission" date="2017-12" db="EMBL/GenBank/DDBJ databases">
        <title>Hemimetabolous genomes reveal molecular basis of termite eusociality.</title>
        <authorList>
            <person name="Harrison M.C."/>
            <person name="Jongepier E."/>
            <person name="Robertson H.M."/>
            <person name="Arning N."/>
            <person name="Bitard-Feildel T."/>
            <person name="Chao H."/>
            <person name="Childers C.P."/>
            <person name="Dinh H."/>
            <person name="Doddapaneni H."/>
            <person name="Dugan S."/>
            <person name="Gowin J."/>
            <person name="Greiner C."/>
            <person name="Han Y."/>
            <person name="Hu H."/>
            <person name="Hughes D.S.T."/>
            <person name="Huylmans A.-K."/>
            <person name="Kemena C."/>
            <person name="Kremer L.P.M."/>
            <person name="Lee S.L."/>
            <person name="Lopez-Ezquerra A."/>
            <person name="Mallet L."/>
            <person name="Monroy-Kuhn J.M."/>
            <person name="Moser A."/>
            <person name="Murali S.C."/>
            <person name="Muzny D.M."/>
            <person name="Otani S."/>
            <person name="Piulachs M.-D."/>
            <person name="Poelchau M."/>
            <person name="Qu J."/>
            <person name="Schaub F."/>
            <person name="Wada-Katsumata A."/>
            <person name="Worley K.C."/>
            <person name="Xie Q."/>
            <person name="Ylla G."/>
            <person name="Poulsen M."/>
            <person name="Gibbs R.A."/>
            <person name="Schal C."/>
            <person name="Richards S."/>
            <person name="Belles X."/>
            <person name="Korb J."/>
            <person name="Bornberg-Bauer E."/>
        </authorList>
    </citation>
    <scope>NUCLEOTIDE SEQUENCE [LARGE SCALE GENOMIC DNA]</scope>
    <source>
        <tissue evidence="1">Whole body</tissue>
    </source>
</reference>
<dbReference type="InParanoid" id="A0A2J7QLH7"/>
<name>A0A2J7QLH7_9NEOP</name>
<dbReference type="Proteomes" id="UP000235965">
    <property type="component" value="Unassembled WGS sequence"/>
</dbReference>
<keyword evidence="2" id="KW-1185">Reference proteome</keyword>
<accession>A0A2J7QLH7</accession>
<dbReference type="AlphaFoldDB" id="A0A2J7QLH7"/>